<protein>
    <submittedName>
        <fullName evidence="3">C-type lectin domain-containing protein</fullName>
    </submittedName>
</protein>
<dbReference type="PIR" id="T31926">
    <property type="entry name" value="T31926"/>
</dbReference>
<dbReference type="CDD" id="cd00037">
    <property type="entry name" value="CLECT"/>
    <property type="match status" value="1"/>
</dbReference>
<dbReference type="PhylomeDB" id="O16543"/>
<dbReference type="UCSC" id="C17F4.1">
    <property type="organism name" value="c. elegans"/>
</dbReference>
<dbReference type="InterPro" id="IPR016186">
    <property type="entry name" value="C-type_lectin-like/link_sf"/>
</dbReference>
<dbReference type="EMBL" id="BX284602">
    <property type="protein sequence ID" value="CCD64906.2"/>
    <property type="molecule type" value="Genomic_DNA"/>
</dbReference>
<dbReference type="OrthoDB" id="5807131at2759"/>
<dbReference type="InterPro" id="IPR001304">
    <property type="entry name" value="C-type_lectin-like"/>
</dbReference>
<dbReference type="CTD" id="182737"/>
<feature type="domain" description="C-type lectin" evidence="2">
    <location>
        <begin position="50"/>
        <end position="182"/>
    </location>
</feature>
<proteinExistence type="predicted"/>
<name>O16543_CAEEL</name>
<dbReference type="SMART" id="SM00034">
    <property type="entry name" value="CLECT"/>
    <property type="match status" value="1"/>
</dbReference>
<dbReference type="KEGG" id="cel:CELE_C17F4.1"/>
<feature type="signal peptide" evidence="1">
    <location>
        <begin position="1"/>
        <end position="17"/>
    </location>
</feature>
<dbReference type="STRING" id="6239.C17F4.1.1"/>
<dbReference type="WormBase" id="C17F4.1">
    <property type="protein sequence ID" value="CE52403"/>
    <property type="gene ID" value="WBGene00015909"/>
    <property type="gene designation" value="clec-124"/>
</dbReference>
<dbReference type="AlphaFoldDB" id="O16543"/>
<evidence type="ECO:0000256" key="1">
    <source>
        <dbReference type="SAM" id="SignalP"/>
    </source>
</evidence>
<keyword evidence="4" id="KW-1185">Reference proteome</keyword>
<feature type="chain" id="PRO_5012994606" evidence="1">
    <location>
        <begin position="18"/>
        <end position="185"/>
    </location>
</feature>
<dbReference type="InParanoid" id="O16543"/>
<dbReference type="GeneID" id="182737"/>
<reference evidence="3 4" key="1">
    <citation type="journal article" date="1998" name="Science">
        <title>Genome sequence of the nematode C. elegans: a platform for investigating biology.</title>
        <authorList>
            <consortium name="The C. elegans sequencing consortium"/>
            <person name="Sulson J.E."/>
            <person name="Waterston R."/>
        </authorList>
    </citation>
    <scope>NUCLEOTIDE SEQUENCE [LARGE SCALE GENOMIC DNA]</scope>
    <source>
        <strain evidence="3 4">Bristol N2</strain>
    </source>
</reference>
<dbReference type="SUPFAM" id="SSF56436">
    <property type="entry name" value="C-type lectin-like"/>
    <property type="match status" value="1"/>
</dbReference>
<sequence length="185" mass="19514">MLRILVLAATFAVLVSAIDFGGSSSESCEDDGHGHGHGNGNGNGGANRGCDAGWKRFNRPAGGWCMRSFGGILSRDSAEAQCQTLGATLSGFQSFAEAQWVSTSAVSVIKRPSGYLWIGARPSGYLWIGARSPLPSSGLMPSRREPPVSTGTISNLTTRILINHAPLSWPPTHQSTSRAISSSRR</sequence>
<dbReference type="PANTHER" id="PTHR23124:SF44">
    <property type="entry name" value="C-TYPE LECTIN DOMAIN-CONTAINING PROTEIN"/>
    <property type="match status" value="1"/>
</dbReference>
<dbReference type="AGR" id="WB:WBGene00015909"/>
<organism evidence="3 4">
    <name type="scientific">Caenorhabditis elegans</name>
    <dbReference type="NCBI Taxonomy" id="6239"/>
    <lineage>
        <taxon>Eukaryota</taxon>
        <taxon>Metazoa</taxon>
        <taxon>Ecdysozoa</taxon>
        <taxon>Nematoda</taxon>
        <taxon>Chromadorea</taxon>
        <taxon>Rhabditida</taxon>
        <taxon>Rhabditina</taxon>
        <taxon>Rhabditomorpha</taxon>
        <taxon>Rhabditoidea</taxon>
        <taxon>Rhabditidae</taxon>
        <taxon>Peloderinae</taxon>
        <taxon>Caenorhabditis</taxon>
    </lineage>
</organism>
<dbReference type="HOGENOM" id="CLU_1636944_0_0_1"/>
<evidence type="ECO:0000313" key="4">
    <source>
        <dbReference type="Proteomes" id="UP000001940"/>
    </source>
</evidence>
<evidence type="ECO:0000313" key="5">
    <source>
        <dbReference type="WormBase" id="C17F4.1"/>
    </source>
</evidence>
<accession>O16543</accession>
<dbReference type="Proteomes" id="UP000001940">
    <property type="component" value="Chromosome II"/>
</dbReference>
<keyword evidence="1" id="KW-0732">Signal</keyword>
<dbReference type="Gene3D" id="3.10.100.10">
    <property type="entry name" value="Mannose-Binding Protein A, subunit A"/>
    <property type="match status" value="1"/>
</dbReference>
<evidence type="ECO:0000313" key="3">
    <source>
        <dbReference type="EMBL" id="CCD64906.2"/>
    </source>
</evidence>
<dbReference type="PANTHER" id="PTHR23124">
    <property type="entry name" value="C-TYPE LECTIN DOMAIN-CONTAINING PROTEIN-RELATED-RELATED"/>
    <property type="match status" value="1"/>
</dbReference>
<dbReference type="InterPro" id="IPR016187">
    <property type="entry name" value="CTDL_fold"/>
</dbReference>
<evidence type="ECO:0000259" key="2">
    <source>
        <dbReference type="SMART" id="SM00034"/>
    </source>
</evidence>
<dbReference type="Bgee" id="WBGene00015909">
    <property type="expression patterns" value="Expressed in material anatomical entity and 1 other cell type or tissue"/>
</dbReference>
<gene>
    <name evidence="3 5" type="primary">clec-124</name>
    <name evidence="5" type="ORF">C17F4.1</name>
    <name evidence="3" type="ORF">CELE_C17F4.1</name>
</gene>
<dbReference type="RefSeq" id="NP_001343624.1">
    <property type="nucleotide sequence ID" value="NM_001356828.2"/>
</dbReference>